<protein>
    <submittedName>
        <fullName evidence="1">Uncharacterized protein</fullName>
    </submittedName>
</protein>
<dbReference type="Proteomes" id="UP000693941">
    <property type="component" value="Chromosome"/>
</dbReference>
<accession>A0A8F5GVJ1</accession>
<evidence type="ECO:0000313" key="1">
    <source>
        <dbReference type="EMBL" id="QXJ31049.1"/>
    </source>
</evidence>
<name>A0A8F5GVJ1_9CREN</name>
<reference evidence="1" key="1">
    <citation type="journal article" date="2021" name="Environ. Microbiol.">
        <title>New insights into the diversity and evolution of the archaeal mobilome from three complete genomes of Saccharolobus shibatae.</title>
        <authorList>
            <person name="Medvedeva S."/>
            <person name="Brandt D."/>
            <person name="Cvirkaite-Krupovic V."/>
            <person name="Liu Y."/>
            <person name="Severinov K."/>
            <person name="Ishino S."/>
            <person name="Ishino Y."/>
            <person name="Prangishvili D."/>
            <person name="Kalinowski J."/>
            <person name="Krupovic M."/>
        </authorList>
    </citation>
    <scope>NUCLEOTIDE SEQUENCE</scope>
    <source>
        <strain evidence="1">BEU9</strain>
    </source>
</reference>
<evidence type="ECO:0000313" key="2">
    <source>
        <dbReference type="Proteomes" id="UP000693941"/>
    </source>
</evidence>
<dbReference type="AlphaFoldDB" id="A0A8F5GVJ1"/>
<gene>
    <name evidence="1" type="ORF">J5U21_00698</name>
</gene>
<sequence length="43" mass="5087">MIEGWNSIRDKILTISLSIRINAYSKLKENWSKQNSNDKYLNT</sequence>
<dbReference type="EMBL" id="CP077715">
    <property type="protein sequence ID" value="QXJ31049.1"/>
    <property type="molecule type" value="Genomic_DNA"/>
</dbReference>
<proteinExistence type="predicted"/>
<organism evidence="1 2">
    <name type="scientific">Saccharolobus shibatae</name>
    <dbReference type="NCBI Taxonomy" id="2286"/>
    <lineage>
        <taxon>Archaea</taxon>
        <taxon>Thermoproteota</taxon>
        <taxon>Thermoprotei</taxon>
        <taxon>Sulfolobales</taxon>
        <taxon>Sulfolobaceae</taxon>
        <taxon>Saccharolobus</taxon>
    </lineage>
</organism>